<gene>
    <name evidence="1" type="ORF">MICAH_3260014</name>
</gene>
<evidence type="ECO:0000313" key="1">
    <source>
        <dbReference type="EMBL" id="CCI24887.1"/>
    </source>
</evidence>
<reference evidence="1 2" key="1">
    <citation type="submission" date="2012-04" db="EMBL/GenBank/DDBJ databases">
        <authorList>
            <person name="Genoscope - CEA"/>
        </authorList>
    </citation>
    <scope>NUCLEOTIDE SEQUENCE [LARGE SCALE GENOMIC DNA]</scope>
    <source>
        <strain evidence="1 2">9809</strain>
    </source>
</reference>
<dbReference type="HOGENOM" id="CLU_2396356_0_0_3"/>
<dbReference type="AlphaFoldDB" id="I4HS63"/>
<evidence type="ECO:0000313" key="2">
    <source>
        <dbReference type="Proteomes" id="UP000004775"/>
    </source>
</evidence>
<sequence>MKIIQELSQKSTIDEILARQWGWRGESAFPKLNRDCCRESERKAMNIKDTLHNFVQYLTEAFARIFSPNNDEYPDVGMQPFDSEPYHAPKGNS</sequence>
<dbReference type="Proteomes" id="UP000004775">
    <property type="component" value="Unassembled WGS sequence"/>
</dbReference>
<proteinExistence type="predicted"/>
<accession>I4HS63</accession>
<organism evidence="1 2">
    <name type="scientific">Microcystis aeruginosa PCC 9809</name>
    <dbReference type="NCBI Taxonomy" id="1160285"/>
    <lineage>
        <taxon>Bacteria</taxon>
        <taxon>Bacillati</taxon>
        <taxon>Cyanobacteriota</taxon>
        <taxon>Cyanophyceae</taxon>
        <taxon>Oscillatoriophycideae</taxon>
        <taxon>Chroococcales</taxon>
        <taxon>Microcystaceae</taxon>
        <taxon>Microcystis</taxon>
    </lineage>
</organism>
<name>I4HS63_MICAE</name>
<protein>
    <submittedName>
        <fullName evidence="1">Similar to A0ZEN4_NODSP Menaquinone-specific isochorismate synthase (Modular protein)</fullName>
    </submittedName>
</protein>
<comment type="caution">
    <text evidence="1">The sequence shown here is derived from an EMBL/GenBank/DDBJ whole genome shotgun (WGS) entry which is preliminary data.</text>
</comment>
<dbReference type="EMBL" id="CAIO01000253">
    <property type="protein sequence ID" value="CCI24887.1"/>
    <property type="molecule type" value="Genomic_DNA"/>
</dbReference>